<dbReference type="RefSeq" id="WP_381480157.1">
    <property type="nucleotide sequence ID" value="NZ_JBHTLT010000033.1"/>
</dbReference>
<evidence type="ECO:0000259" key="2">
    <source>
        <dbReference type="PROSITE" id="PS51841"/>
    </source>
</evidence>
<dbReference type="InterPro" id="IPR043744">
    <property type="entry name" value="DUF5689"/>
</dbReference>
<dbReference type="PANTHER" id="PTHR42834">
    <property type="entry name" value="ENDONUCLEASE/EXONUCLEASE/PHOSPHATASE FAMILY PROTEIN (AFU_ORTHOLOGUE AFUA_3G09210)"/>
    <property type="match status" value="1"/>
</dbReference>
<feature type="chain" id="PRO_5045458059" evidence="1">
    <location>
        <begin position="32"/>
        <end position="1199"/>
    </location>
</feature>
<name>A0ABW3TWL5_9BACL</name>
<protein>
    <submittedName>
        <fullName evidence="3">Lamin tail domain-containing protein</fullName>
    </submittedName>
</protein>
<dbReference type="InterPro" id="IPR036691">
    <property type="entry name" value="Endo/exonu/phosph_ase_sf"/>
</dbReference>
<gene>
    <name evidence="3" type="ORF">ACFQ38_06800</name>
</gene>
<dbReference type="CDD" id="cd10283">
    <property type="entry name" value="MnuA_DNase1-like"/>
    <property type="match status" value="1"/>
</dbReference>
<evidence type="ECO:0000256" key="1">
    <source>
        <dbReference type="SAM" id="SignalP"/>
    </source>
</evidence>
<dbReference type="Proteomes" id="UP001597231">
    <property type="component" value="Unassembled WGS sequence"/>
</dbReference>
<organism evidence="3 4">
    <name type="scientific">Sporosarcina contaminans</name>
    <dbReference type="NCBI Taxonomy" id="633403"/>
    <lineage>
        <taxon>Bacteria</taxon>
        <taxon>Bacillati</taxon>
        <taxon>Bacillota</taxon>
        <taxon>Bacilli</taxon>
        <taxon>Bacillales</taxon>
        <taxon>Caryophanaceae</taxon>
        <taxon>Sporosarcina</taxon>
    </lineage>
</organism>
<dbReference type="Pfam" id="PF18942">
    <property type="entry name" value="DUF5689"/>
    <property type="match status" value="1"/>
</dbReference>
<dbReference type="Gene3D" id="3.60.10.10">
    <property type="entry name" value="Endonuclease/exonuclease/phosphatase"/>
    <property type="match status" value="1"/>
</dbReference>
<keyword evidence="4" id="KW-1185">Reference proteome</keyword>
<dbReference type="EMBL" id="JBHTLT010000033">
    <property type="protein sequence ID" value="MFD1204805.1"/>
    <property type="molecule type" value="Genomic_DNA"/>
</dbReference>
<proteinExistence type="predicted"/>
<dbReference type="Pfam" id="PF13290">
    <property type="entry name" value="CHB_HEX_C_1"/>
    <property type="match status" value="1"/>
</dbReference>
<evidence type="ECO:0000313" key="3">
    <source>
        <dbReference type="EMBL" id="MFD1204805.1"/>
    </source>
</evidence>
<dbReference type="InterPro" id="IPR059177">
    <property type="entry name" value="GH29D-like_dom"/>
</dbReference>
<dbReference type="PANTHER" id="PTHR42834:SF1">
    <property type="entry name" value="ENDONUCLEASE_EXONUCLEASE_PHOSPHATASE FAMILY PROTEIN (AFU_ORTHOLOGUE AFUA_3G09210)"/>
    <property type="match status" value="1"/>
</dbReference>
<dbReference type="PROSITE" id="PS51841">
    <property type="entry name" value="LTD"/>
    <property type="match status" value="1"/>
</dbReference>
<feature type="domain" description="LTD" evidence="2">
    <location>
        <begin position="37"/>
        <end position="148"/>
    </location>
</feature>
<dbReference type="Pfam" id="PF19580">
    <property type="entry name" value="Exo_endo_phos_3"/>
    <property type="match status" value="1"/>
</dbReference>
<accession>A0ABW3TWL5</accession>
<comment type="caution">
    <text evidence="3">The sequence shown here is derived from an EMBL/GenBank/DDBJ whole genome shotgun (WGS) entry which is preliminary data.</text>
</comment>
<dbReference type="Pfam" id="PF00932">
    <property type="entry name" value="LTD"/>
    <property type="match status" value="1"/>
</dbReference>
<reference evidence="4" key="1">
    <citation type="journal article" date="2019" name="Int. J. Syst. Evol. Microbiol.">
        <title>The Global Catalogue of Microorganisms (GCM) 10K type strain sequencing project: providing services to taxonomists for standard genome sequencing and annotation.</title>
        <authorList>
            <consortium name="The Broad Institute Genomics Platform"/>
            <consortium name="The Broad Institute Genome Sequencing Center for Infectious Disease"/>
            <person name="Wu L."/>
            <person name="Ma J."/>
        </authorList>
    </citation>
    <scope>NUCLEOTIDE SEQUENCE [LARGE SCALE GENOMIC DNA]</scope>
    <source>
        <strain evidence="4">CCUG 53915</strain>
    </source>
</reference>
<feature type="signal peptide" evidence="1">
    <location>
        <begin position="1"/>
        <end position="31"/>
    </location>
</feature>
<dbReference type="InterPro" id="IPR001322">
    <property type="entry name" value="Lamin_tail_dom"/>
</dbReference>
<dbReference type="CDD" id="cd04486">
    <property type="entry name" value="YhcR_OBF_like"/>
    <property type="match status" value="1"/>
</dbReference>
<keyword evidence="1" id="KW-0732">Signal</keyword>
<dbReference type="SUPFAM" id="SSF56219">
    <property type="entry name" value="DNase I-like"/>
    <property type="match status" value="1"/>
</dbReference>
<dbReference type="InterPro" id="IPR005135">
    <property type="entry name" value="Endo/exonuclease/phosphatase"/>
</dbReference>
<evidence type="ECO:0000313" key="4">
    <source>
        <dbReference type="Proteomes" id="UP001597231"/>
    </source>
</evidence>
<sequence length="1199" mass="131350">MTRRKWKRRLNGLLSIGLVASLLLPAVLALAEEADNERLANDLLISEYVEGSGFNKAIELYNGTGAEIDLSAYTLELYANGAVSANSKYALSGMLANDETIVLYHRDAVPELKSKGDVENSTVTNFNGDDAIVLKKFGSVIDSFGQVGERQNWGTDVTLVRKPGVLSGDTIEDDPFNRDDEWIVYPKDTFDYLGFHKLYGDGGGEEIEQPEPAEVVPIGEARNMELGATVTVKGIVAANLKNTISVQDATGGIAVRPTSLAIAVGDEVTLTGKLADYRGLLQLEQAKVVENAGNVGNPTSKTVTGAELGEAIESQLVTIHNVVLSDVEVGGGWANYLATDGHEFIVRDETATLDLTVGTTYDSITGIVQQFDDAYQIIPRSAQDIVIDSTVVQPVVASPDSGTFVGGVTVSLETYTPNASILYTLDGLDPIENGATYAEPIFISEDTAIKAVVKTEDGRYSDVRTFTYRITESLKIHDIQGSGHVSPFNNQMVEGIEGIVTYKYELNGSTYYHIQTPDDERDGDLNTSEAVVLYSGKDVWKLSIGDLVSVTGQVSEYAIDGYDDRQQTDLKTTQINIRDDRGGKVEIVKRNVPLPKPFIINEENLPSQFIASHQFAEFDREKYAADFWESREAMIVQVGDVKAVGPQQHGDLVTVFANEPTDTRNGGILLEEDDANANRVQFRLEPNRPARDFEVATGDYFNGPIQGVVGYSYQNYKIYTSLDEMKKVHVKGEAAPETTTIVKADDKLTIASYNLENFSNNRKTTTDDKARKLARAFAVDMQSPDIVGVTEVQDNNGPDAGNSSANESYERLIKAIADAGGANYEYVNIDPVNNADGGQPNANIRVGFLYNPDRVKLSEGMPHGDATTSVGYENGKLTLNPGRIDPNHKAFNNSRKPLAAQFEFQGESVVVIVNHWNSKNGDTPLFGAVQPPINGSEVQRKQIAEIVYRFIRDIKTDNPNANIVSLGDFNDFQFSDSLKIHEGDLMTNLINHVEKKDRYSYVFQGNSQVLDHILVSNNLVDQALIDILHINADFTDMAGRASDHDPVMVQISFEEPVVWEPVPIKKTYTLIGEHKKKLNIAEPSVAIYMDGASSLKEGVYLKGDYAELTGEGFKTNLVIMQPKKKGLIVDLKGTEMGHIIVKGDHPLEIRGAENIHKIDFVKGADSSKVLFYNSKGKQIELPVNGVSNVKGSLEEYQNI</sequence>